<dbReference type="Proteomes" id="UP000185093">
    <property type="component" value="Unassembled WGS sequence"/>
</dbReference>
<dbReference type="PANTHER" id="PTHR42895:SF1">
    <property type="entry name" value="IRON-SULFUR CLUSTER PROTEIN"/>
    <property type="match status" value="1"/>
</dbReference>
<dbReference type="InterPro" id="IPR052911">
    <property type="entry name" value="Corrinoid_activation_enz"/>
</dbReference>
<evidence type="ECO:0000259" key="1">
    <source>
        <dbReference type="PROSITE" id="PS51379"/>
    </source>
</evidence>
<feature type="domain" description="4Fe-4S ferredoxin-type" evidence="1">
    <location>
        <begin position="38"/>
        <end position="67"/>
    </location>
</feature>
<comment type="caution">
    <text evidence="2">The sequence shown here is derived from an EMBL/GenBank/DDBJ whole genome shotgun (WGS) entry which is preliminary data.</text>
</comment>
<accession>A0ABY1JE52</accession>
<keyword evidence="3" id="KW-1185">Reference proteome</keyword>
<dbReference type="PANTHER" id="PTHR42895">
    <property type="entry name" value="IRON-SULFUR CLUSTER-BINDING PROTEIN-RELATED"/>
    <property type="match status" value="1"/>
</dbReference>
<feature type="domain" description="4Fe-4S ferredoxin-type" evidence="1">
    <location>
        <begin position="8"/>
        <end position="37"/>
    </location>
</feature>
<evidence type="ECO:0000313" key="3">
    <source>
        <dbReference type="Proteomes" id="UP000185093"/>
    </source>
</evidence>
<dbReference type="Gene3D" id="3.30.70.20">
    <property type="match status" value="1"/>
</dbReference>
<dbReference type="PROSITE" id="PS51379">
    <property type="entry name" value="4FE4S_FER_2"/>
    <property type="match status" value="2"/>
</dbReference>
<gene>
    <name evidence="2" type="ORF">SAMN05444368_1422</name>
</gene>
<protein>
    <submittedName>
        <fullName evidence="2">4Fe-4S binding domain-containing protein</fullName>
    </submittedName>
</protein>
<proteinExistence type="predicted"/>
<dbReference type="InterPro" id="IPR017896">
    <property type="entry name" value="4Fe4S_Fe-S-bd"/>
</dbReference>
<reference evidence="2 3" key="1">
    <citation type="submission" date="2016-11" db="EMBL/GenBank/DDBJ databases">
        <authorList>
            <person name="Varghese N."/>
            <person name="Submissions S."/>
        </authorList>
    </citation>
    <scope>NUCLEOTIDE SEQUENCE [LARGE SCALE GENOMIC DNA]</scope>
    <source>
        <strain evidence="2 3">DSM 20664</strain>
    </source>
</reference>
<dbReference type="EMBL" id="FSQZ01000001">
    <property type="protein sequence ID" value="SIN71379.1"/>
    <property type="molecule type" value="Genomic_DNA"/>
</dbReference>
<dbReference type="SUPFAM" id="SSF54862">
    <property type="entry name" value="4Fe-4S ferredoxins"/>
    <property type="match status" value="1"/>
</dbReference>
<dbReference type="RefSeq" id="WP_074199754.1">
    <property type="nucleotide sequence ID" value="NZ_FSQZ01000001.1"/>
</dbReference>
<evidence type="ECO:0000313" key="2">
    <source>
        <dbReference type="EMBL" id="SIN71379.1"/>
    </source>
</evidence>
<organism evidence="2 3">
    <name type="scientific">Acetomicrobium flavidum</name>
    <dbReference type="NCBI Taxonomy" id="49896"/>
    <lineage>
        <taxon>Bacteria</taxon>
        <taxon>Thermotogati</taxon>
        <taxon>Synergistota</taxon>
        <taxon>Synergistia</taxon>
        <taxon>Synergistales</taxon>
        <taxon>Acetomicrobiaceae</taxon>
        <taxon>Acetomicrobium</taxon>
    </lineage>
</organism>
<name>A0ABY1JE52_9BACT</name>
<dbReference type="Pfam" id="PF12837">
    <property type="entry name" value="Fer4_6"/>
    <property type="match status" value="1"/>
</dbReference>
<sequence length="256" mass="27688">MKQKILRRVIKIDEDKCDGCGLCAEACHEGAIVIENGKAKLKRKSICDGLGDCVGECPKGAISFEMSEVEEYLGPDEGKGAPGDRVLPCGCSGSAVVDMRIDRTKAALAVTANKVDQDAGMISQLANWPIQLKLVPVDAPYLRETPIVLAADCTGFALPGFQQAFLESGKSMLLIGCPKLDDANLYEEKLSQILKNNKTPQLTVVIMEVPCCSGLWRLAEAAVDEVGIDIDLIKVVISIDGNIKLKETIKYRYKSN</sequence>